<gene>
    <name evidence="4" type="primary">LOC105050973</name>
</gene>
<dbReference type="GO" id="GO:0003723">
    <property type="term" value="F:RNA binding"/>
    <property type="evidence" value="ECO:0007669"/>
    <property type="project" value="UniProtKB-UniRule"/>
</dbReference>
<proteinExistence type="predicted"/>
<dbReference type="PANTHER" id="PTHR32343">
    <property type="entry name" value="SERINE/ARGININE-RICH SPLICING FACTOR"/>
    <property type="match status" value="1"/>
</dbReference>
<evidence type="ECO:0000259" key="2">
    <source>
        <dbReference type="PROSITE" id="PS50102"/>
    </source>
</evidence>
<evidence type="ECO:0000313" key="4">
    <source>
        <dbReference type="RefSeq" id="XP_010929509.1"/>
    </source>
</evidence>
<dbReference type="InParanoid" id="A0A6I9RN37"/>
<organism evidence="3 4">
    <name type="scientific">Elaeis guineensis var. tenera</name>
    <name type="common">Oil palm</name>
    <dbReference type="NCBI Taxonomy" id="51953"/>
    <lineage>
        <taxon>Eukaryota</taxon>
        <taxon>Viridiplantae</taxon>
        <taxon>Streptophyta</taxon>
        <taxon>Embryophyta</taxon>
        <taxon>Tracheophyta</taxon>
        <taxon>Spermatophyta</taxon>
        <taxon>Magnoliopsida</taxon>
        <taxon>Liliopsida</taxon>
        <taxon>Arecaceae</taxon>
        <taxon>Arecoideae</taxon>
        <taxon>Cocoseae</taxon>
        <taxon>Elaeidinae</taxon>
        <taxon>Elaeis</taxon>
    </lineage>
</organism>
<dbReference type="PROSITE" id="PS50102">
    <property type="entry name" value="RRM"/>
    <property type="match status" value="1"/>
</dbReference>
<dbReference type="Pfam" id="PF00076">
    <property type="entry name" value="RRM_1"/>
    <property type="match status" value="1"/>
</dbReference>
<reference evidence="4" key="1">
    <citation type="submission" date="2025-08" db="UniProtKB">
        <authorList>
            <consortium name="RefSeq"/>
        </authorList>
    </citation>
    <scope>IDENTIFICATION</scope>
</reference>
<dbReference type="RefSeq" id="XP_010929509.1">
    <property type="nucleotide sequence ID" value="XM_010931207.3"/>
</dbReference>
<keyword evidence="3" id="KW-1185">Reference proteome</keyword>
<dbReference type="Gene3D" id="3.30.70.330">
    <property type="match status" value="1"/>
</dbReference>
<dbReference type="InterPro" id="IPR012677">
    <property type="entry name" value="Nucleotide-bd_a/b_plait_sf"/>
</dbReference>
<dbReference type="GeneID" id="105050973"/>
<name>A0A6I9RN37_ELAGV</name>
<dbReference type="Proteomes" id="UP000504607">
    <property type="component" value="Chromosome 9"/>
</dbReference>
<dbReference type="AlphaFoldDB" id="A0A6I9RN37"/>
<feature type="domain" description="RRM" evidence="2">
    <location>
        <begin position="6"/>
        <end position="80"/>
    </location>
</feature>
<dbReference type="OrthoDB" id="7763451at2759"/>
<dbReference type="PANTHER" id="PTHR32343:SF44">
    <property type="entry name" value="PROTEIN VIP1-LIKE"/>
    <property type="match status" value="1"/>
</dbReference>
<dbReference type="InterPro" id="IPR000504">
    <property type="entry name" value="RRM_dom"/>
</dbReference>
<evidence type="ECO:0000313" key="3">
    <source>
        <dbReference type="Proteomes" id="UP000504607"/>
    </source>
</evidence>
<accession>A0A6I9RN37</accession>
<dbReference type="KEGG" id="egu:105050973"/>
<dbReference type="SMART" id="SM00360">
    <property type="entry name" value="RRM"/>
    <property type="match status" value="1"/>
</dbReference>
<protein>
    <submittedName>
        <fullName evidence="4">Protein vip1</fullName>
    </submittedName>
</protein>
<evidence type="ECO:0000256" key="1">
    <source>
        <dbReference type="PROSITE-ProRule" id="PRU00176"/>
    </source>
</evidence>
<dbReference type="SUPFAM" id="SSF54928">
    <property type="entry name" value="RNA-binding domain, RBD"/>
    <property type="match status" value="1"/>
</dbReference>
<dbReference type="InterPro" id="IPR035979">
    <property type="entry name" value="RBD_domain_sf"/>
</dbReference>
<keyword evidence="1" id="KW-0694">RNA-binding</keyword>
<sequence length="198" mass="21594">MGALNLTVQVLNISPKASREDLLTFFSYCGTVAEIQLQRDKDKSQLAFVTFRQPYALQTALLLNDVPIIDRQVRILPLDNMKNIPINSCTSDSMNSKRDREGSLPAADVVQALASKSHEALSSAKEQVSATGRILTKQANSAISAAEQSVGNIRSAVMNNNYFSKGALWLSDVLDKASKSMAELANVEDRDMTSGKQK</sequence>